<dbReference type="GO" id="GO:0047837">
    <property type="term" value="F:D-xylose 1-dehydrogenase (NADP+) activity"/>
    <property type="evidence" value="ECO:0007669"/>
    <property type="project" value="UniProtKB-EC"/>
</dbReference>
<dbReference type="EC" id="1.1.1.179" evidence="4"/>
<comment type="catalytic activity">
    <reaction evidence="10">
        <text>D-xylose + NADP(+) = D-xylono-1,5-lactone + NADPH + H(+)</text>
        <dbReference type="Rhea" id="RHEA:22000"/>
        <dbReference type="ChEBI" id="CHEBI:15378"/>
        <dbReference type="ChEBI" id="CHEBI:15867"/>
        <dbReference type="ChEBI" id="CHEBI:53455"/>
        <dbReference type="ChEBI" id="CHEBI:57783"/>
        <dbReference type="ChEBI" id="CHEBI:58349"/>
        <dbReference type="EC" id="1.1.1.179"/>
    </reaction>
</comment>
<dbReference type="GO" id="GO:0047115">
    <property type="term" value="F:trans-1,2-dihydrobenzene-1,2-diol dehydrogenase activity"/>
    <property type="evidence" value="ECO:0007669"/>
    <property type="project" value="UniProtKB-EC"/>
</dbReference>
<sequence length="597" mass="68327">MALRWGIAGAGKISNDFVQAVRVHPSTDHQVLAVAARSQITADTFAKTHNIPNAYEGYQKLAQDRNVDIVYVGVIHPQHYVVTKLMLENGKHVLCEKPFTMNEKQTRKLIEISRANKLFLMDGIWSRCFPVYRELKNIIESGEIGEVVQVTVEFGASIAEVERVKSKELGGGATLDLGVYILQFQQYIFRGLKPLKVIASGHLNAEGVDSSISAIITYPGSKTAFFSLTCLRITMAYNRNLRLTTKLRIFNKYPEEMKCIALPTYEDVISYYEWVRHEMKQSNMQEPAAKEISSRVTKKVVRIWQKSSIPTVSSTRVSQLILTYCAEYRQLLKNVNRHNKKNHTWFRRKIERAQTKVKNTEPVPSTSRQLSENSTDESEILTNEEEYNEPTPTCSTFSESQKKKKLTPLTFEKLSETYDRYGVSYIAGAAIASTALQDVNSISKNKSSYVIDHSKLRRDRIRRRNKLMKNRKFTDIEALFFDGRKDKTMYFVRKGLKLYRIVYGTKGCIKIDSFWCPTTIEVNGKLQTFPLMESKGNFIYQNSVGLAYEAEEARKCIKEGKLESVHITHEESIELAQLMDKLRQDVGVVFPADSENY</sequence>
<comment type="similarity">
    <text evidence="1">Belongs to the Gfo/Idh/MocA family.</text>
</comment>
<dbReference type="EMBL" id="JANEYF010000210">
    <property type="protein sequence ID" value="KAJ8971448.1"/>
    <property type="molecule type" value="Genomic_DNA"/>
</dbReference>
<evidence type="ECO:0000256" key="1">
    <source>
        <dbReference type="ARBA" id="ARBA00010928"/>
    </source>
</evidence>
<evidence type="ECO:0000256" key="9">
    <source>
        <dbReference type="ARBA" id="ARBA00047423"/>
    </source>
</evidence>
<dbReference type="SUPFAM" id="SSF55347">
    <property type="entry name" value="Glyceraldehyde-3-phosphate dehydrogenase-like, C-terminal domain"/>
    <property type="match status" value="1"/>
</dbReference>
<gene>
    <name evidence="14" type="ORF">NQ314_000705</name>
</gene>
<dbReference type="PANTHER" id="PTHR22604">
    <property type="entry name" value="OXIDOREDUCTASES"/>
    <property type="match status" value="1"/>
</dbReference>
<dbReference type="InterPro" id="IPR050984">
    <property type="entry name" value="Gfo/Idh/MocA_domain"/>
</dbReference>
<feature type="compositionally biased region" description="Polar residues" evidence="11">
    <location>
        <begin position="362"/>
        <end position="373"/>
    </location>
</feature>
<dbReference type="SUPFAM" id="SSF51735">
    <property type="entry name" value="NAD(P)-binding Rossmann-fold domains"/>
    <property type="match status" value="1"/>
</dbReference>
<keyword evidence="2" id="KW-0560">Oxidoreductase</keyword>
<comment type="caution">
    <text evidence="14">The sequence shown here is derived from an EMBL/GenBank/DDBJ whole genome shotgun (WGS) entry which is preliminary data.</text>
</comment>
<evidence type="ECO:0000256" key="4">
    <source>
        <dbReference type="ARBA" id="ARBA00038984"/>
    </source>
</evidence>
<dbReference type="InterPro" id="IPR000683">
    <property type="entry name" value="Gfo/Idh/MocA-like_OxRdtase_N"/>
</dbReference>
<reference evidence="14" key="1">
    <citation type="journal article" date="2023" name="Insect Mol. Biol.">
        <title>Genome sequencing provides insights into the evolution of gene families encoding plant cell wall-degrading enzymes in longhorned beetles.</title>
        <authorList>
            <person name="Shin N.R."/>
            <person name="Okamura Y."/>
            <person name="Kirsch R."/>
            <person name="Pauchet Y."/>
        </authorList>
    </citation>
    <scope>NUCLEOTIDE SEQUENCE</scope>
    <source>
        <strain evidence="14">RBIC_L_NR</strain>
    </source>
</reference>
<accession>A0AAV8ZXF3</accession>
<protein>
    <recommendedName>
        <fullName evidence="5">Trans-1,2-dihydrobenzene-1,2-diol dehydrogenase</fullName>
        <ecNumber evidence="4">1.1.1.179</ecNumber>
        <ecNumber evidence="3">1.3.1.20</ecNumber>
    </recommendedName>
    <alternativeName>
        <fullName evidence="8">D-xylose 1-dehydrogenase</fullName>
    </alternativeName>
    <alternativeName>
        <fullName evidence="7">D-xylose-NADP dehydrogenase</fullName>
    </alternativeName>
    <alternativeName>
        <fullName evidence="6">Dimeric dihydrodiol dehydrogenase</fullName>
    </alternativeName>
</protein>
<keyword evidence="15" id="KW-1185">Reference proteome</keyword>
<dbReference type="GO" id="GO:0000166">
    <property type="term" value="F:nucleotide binding"/>
    <property type="evidence" value="ECO:0007669"/>
    <property type="project" value="InterPro"/>
</dbReference>
<feature type="compositionally biased region" description="Acidic residues" evidence="11">
    <location>
        <begin position="374"/>
        <end position="388"/>
    </location>
</feature>
<feature type="domain" description="GFO/IDH/MocA-like oxidoreductase" evidence="13">
    <location>
        <begin position="132"/>
        <end position="229"/>
    </location>
</feature>
<evidence type="ECO:0000259" key="13">
    <source>
        <dbReference type="Pfam" id="PF22725"/>
    </source>
</evidence>
<dbReference type="Gene3D" id="3.30.360.10">
    <property type="entry name" value="Dihydrodipicolinate Reductase, domain 2"/>
    <property type="match status" value="2"/>
</dbReference>
<organism evidence="14 15">
    <name type="scientific">Rhamnusium bicolor</name>
    <dbReference type="NCBI Taxonomy" id="1586634"/>
    <lineage>
        <taxon>Eukaryota</taxon>
        <taxon>Metazoa</taxon>
        <taxon>Ecdysozoa</taxon>
        <taxon>Arthropoda</taxon>
        <taxon>Hexapoda</taxon>
        <taxon>Insecta</taxon>
        <taxon>Pterygota</taxon>
        <taxon>Neoptera</taxon>
        <taxon>Endopterygota</taxon>
        <taxon>Coleoptera</taxon>
        <taxon>Polyphaga</taxon>
        <taxon>Cucujiformia</taxon>
        <taxon>Chrysomeloidea</taxon>
        <taxon>Cerambycidae</taxon>
        <taxon>Lepturinae</taxon>
        <taxon>Rhagiini</taxon>
        <taxon>Rhamnusium</taxon>
    </lineage>
</organism>
<dbReference type="Proteomes" id="UP001162156">
    <property type="component" value="Unassembled WGS sequence"/>
</dbReference>
<evidence type="ECO:0000256" key="11">
    <source>
        <dbReference type="SAM" id="MobiDB-lite"/>
    </source>
</evidence>
<dbReference type="InterPro" id="IPR055170">
    <property type="entry name" value="GFO_IDH_MocA-like_dom"/>
</dbReference>
<evidence type="ECO:0000256" key="3">
    <source>
        <dbReference type="ARBA" id="ARBA00038853"/>
    </source>
</evidence>
<proteinExistence type="inferred from homology"/>
<feature type="region of interest" description="Disordered" evidence="11">
    <location>
        <begin position="356"/>
        <end position="400"/>
    </location>
</feature>
<evidence type="ECO:0000259" key="12">
    <source>
        <dbReference type="Pfam" id="PF01408"/>
    </source>
</evidence>
<evidence type="ECO:0000256" key="2">
    <source>
        <dbReference type="ARBA" id="ARBA00023002"/>
    </source>
</evidence>
<dbReference type="Gene3D" id="3.40.50.720">
    <property type="entry name" value="NAD(P)-binding Rossmann-like Domain"/>
    <property type="match status" value="1"/>
</dbReference>
<name>A0AAV8ZXF3_9CUCU</name>
<dbReference type="AlphaFoldDB" id="A0AAV8ZXF3"/>
<evidence type="ECO:0000256" key="5">
    <source>
        <dbReference type="ARBA" id="ARBA00040603"/>
    </source>
</evidence>
<dbReference type="InterPro" id="IPR036291">
    <property type="entry name" value="NAD(P)-bd_dom_sf"/>
</dbReference>
<evidence type="ECO:0000256" key="8">
    <source>
        <dbReference type="ARBA" id="ARBA00043025"/>
    </source>
</evidence>
<dbReference type="Pfam" id="PF01408">
    <property type="entry name" value="GFO_IDH_MocA"/>
    <property type="match status" value="1"/>
</dbReference>
<dbReference type="PANTHER" id="PTHR22604:SF105">
    <property type="entry name" value="TRANS-1,2-DIHYDROBENZENE-1,2-DIOL DEHYDROGENASE"/>
    <property type="match status" value="1"/>
</dbReference>
<feature type="domain" description="Gfo/Idh/MocA-like oxidoreductase N-terminal" evidence="12">
    <location>
        <begin position="3"/>
        <end position="120"/>
    </location>
</feature>
<evidence type="ECO:0000256" key="6">
    <source>
        <dbReference type="ARBA" id="ARBA00042926"/>
    </source>
</evidence>
<dbReference type="EC" id="1.3.1.20" evidence="3"/>
<dbReference type="Pfam" id="PF22725">
    <property type="entry name" value="GFO_IDH_MocA_C3"/>
    <property type="match status" value="1"/>
</dbReference>
<comment type="catalytic activity">
    <reaction evidence="9">
        <text>(1R,2R)-1,2-dihydrobenzene-1,2-diol + NADP(+) = catechol + NADPH + H(+)</text>
        <dbReference type="Rhea" id="RHEA:16729"/>
        <dbReference type="ChEBI" id="CHEBI:10702"/>
        <dbReference type="ChEBI" id="CHEBI:15378"/>
        <dbReference type="ChEBI" id="CHEBI:18135"/>
        <dbReference type="ChEBI" id="CHEBI:57783"/>
        <dbReference type="ChEBI" id="CHEBI:58349"/>
        <dbReference type="EC" id="1.3.1.20"/>
    </reaction>
</comment>
<evidence type="ECO:0000313" key="15">
    <source>
        <dbReference type="Proteomes" id="UP001162156"/>
    </source>
</evidence>
<evidence type="ECO:0000313" key="14">
    <source>
        <dbReference type="EMBL" id="KAJ8971448.1"/>
    </source>
</evidence>
<evidence type="ECO:0000256" key="7">
    <source>
        <dbReference type="ARBA" id="ARBA00042988"/>
    </source>
</evidence>
<evidence type="ECO:0000256" key="10">
    <source>
        <dbReference type="ARBA" id="ARBA00049233"/>
    </source>
</evidence>